<dbReference type="Proteomes" id="UP000466396">
    <property type="component" value="Chromosome"/>
</dbReference>
<dbReference type="AlphaFoldDB" id="A0A1X1XJX1"/>
<name>A0A1X1XJX1_9MYCO</name>
<keyword evidence="2" id="KW-1185">Reference proteome</keyword>
<dbReference type="STRING" id="169765.AWC15_10900"/>
<sequence>MEANWEPIRESELGRKLLAIEPNSKAKAKFPVQLVSKGHWDDRPQRMSGDGFIVWALGHANALERIHGATSWSKQ</sequence>
<gene>
    <name evidence="1" type="ORF">MLAC_42990</name>
</gene>
<evidence type="ECO:0000313" key="2">
    <source>
        <dbReference type="Proteomes" id="UP000466396"/>
    </source>
</evidence>
<dbReference type="EMBL" id="AP022581">
    <property type="protein sequence ID" value="BBX99005.1"/>
    <property type="molecule type" value="Genomic_DNA"/>
</dbReference>
<dbReference type="KEGG" id="mlj:MLAC_42990"/>
<proteinExistence type="predicted"/>
<accession>A0A1X1XJX1</accession>
<evidence type="ECO:0000313" key="1">
    <source>
        <dbReference type="EMBL" id="BBX99005.1"/>
    </source>
</evidence>
<protein>
    <submittedName>
        <fullName evidence="1">Uncharacterized protein</fullName>
    </submittedName>
</protein>
<reference evidence="1 2" key="1">
    <citation type="journal article" date="2019" name="Emerg. Microbes Infect.">
        <title>Comprehensive subspecies identification of 175 nontuberculous mycobacteria species based on 7547 genomic profiles.</title>
        <authorList>
            <person name="Matsumoto Y."/>
            <person name="Kinjo T."/>
            <person name="Motooka D."/>
            <person name="Nabeya D."/>
            <person name="Jung N."/>
            <person name="Uechi K."/>
            <person name="Horii T."/>
            <person name="Iida T."/>
            <person name="Fujita J."/>
            <person name="Nakamura S."/>
        </authorList>
    </citation>
    <scope>NUCLEOTIDE SEQUENCE [LARGE SCALE GENOMIC DNA]</scope>
    <source>
        <strain evidence="1 2">JCM 15657</strain>
    </source>
</reference>
<organism evidence="1 2">
    <name type="scientific">Mycobacterium lacus</name>
    <dbReference type="NCBI Taxonomy" id="169765"/>
    <lineage>
        <taxon>Bacteria</taxon>
        <taxon>Bacillati</taxon>
        <taxon>Actinomycetota</taxon>
        <taxon>Actinomycetes</taxon>
        <taxon>Mycobacteriales</taxon>
        <taxon>Mycobacteriaceae</taxon>
        <taxon>Mycobacterium</taxon>
    </lineage>
</organism>